<reference evidence="1 2" key="1">
    <citation type="submission" date="2019-10" db="EMBL/GenBank/DDBJ databases">
        <title>Description of Paenibacillus terrestris sp. nov.</title>
        <authorList>
            <person name="Carlier A."/>
            <person name="Qi S."/>
        </authorList>
    </citation>
    <scope>NUCLEOTIDE SEQUENCE [LARGE SCALE GENOMIC DNA]</scope>
    <source>
        <strain evidence="1 2">LMG 31458</strain>
    </source>
</reference>
<comment type="caution">
    <text evidence="1">The sequence shown here is derived from an EMBL/GenBank/DDBJ whole genome shotgun (WGS) entry which is preliminary data.</text>
</comment>
<organism evidence="1 2">
    <name type="scientific">Paenibacillus phytorum</name>
    <dbReference type="NCBI Taxonomy" id="2654977"/>
    <lineage>
        <taxon>Bacteria</taxon>
        <taxon>Bacillati</taxon>
        <taxon>Bacillota</taxon>
        <taxon>Bacilli</taxon>
        <taxon>Bacillales</taxon>
        <taxon>Paenibacillaceae</taxon>
        <taxon>Paenibacillus</taxon>
    </lineage>
</organism>
<gene>
    <name evidence="1" type="ORF">GC098_18725</name>
</gene>
<name>A0ABX1XZI8_9BACL</name>
<keyword evidence="2" id="KW-1185">Reference proteome</keyword>
<dbReference type="EMBL" id="WHOA01000125">
    <property type="protein sequence ID" value="NOU73431.1"/>
    <property type="molecule type" value="Genomic_DNA"/>
</dbReference>
<accession>A0ABX1XZI8</accession>
<sequence>MNSCSCNGSTTLACNISQIDPLQKTHYFNLRKDLTENLQVEEISCGYTFVFENTPTMLLKIAEWITFENLCCPFIRFSLHISGDDPTIRLDMTGNDQVKSLIQNEFNIA</sequence>
<evidence type="ECO:0000313" key="1">
    <source>
        <dbReference type="EMBL" id="NOU73431.1"/>
    </source>
</evidence>
<evidence type="ECO:0000313" key="2">
    <source>
        <dbReference type="Proteomes" id="UP000616779"/>
    </source>
</evidence>
<dbReference type="Proteomes" id="UP000616779">
    <property type="component" value="Unassembled WGS sequence"/>
</dbReference>
<proteinExistence type="predicted"/>
<dbReference type="RefSeq" id="WP_171644840.1">
    <property type="nucleotide sequence ID" value="NZ_WHOA01000125.1"/>
</dbReference>
<protein>
    <submittedName>
        <fullName evidence="1">Uncharacterized protein</fullName>
    </submittedName>
</protein>